<reference evidence="9" key="1">
    <citation type="journal article" date="2010" name="Nature">
        <title>The Amphimedon queenslandica genome and the evolution of animal complexity.</title>
        <authorList>
            <person name="Srivastava M."/>
            <person name="Simakov O."/>
            <person name="Chapman J."/>
            <person name="Fahey B."/>
            <person name="Gauthier M.E."/>
            <person name="Mitros T."/>
            <person name="Richards G.S."/>
            <person name="Conaco C."/>
            <person name="Dacre M."/>
            <person name="Hellsten U."/>
            <person name="Larroux C."/>
            <person name="Putnam N.H."/>
            <person name="Stanke M."/>
            <person name="Adamska M."/>
            <person name="Darling A."/>
            <person name="Degnan S.M."/>
            <person name="Oakley T.H."/>
            <person name="Plachetzki D.C."/>
            <person name="Zhai Y."/>
            <person name="Adamski M."/>
            <person name="Calcino A."/>
            <person name="Cummins S.F."/>
            <person name="Goodstein D.M."/>
            <person name="Harris C."/>
            <person name="Jackson D.J."/>
            <person name="Leys S.P."/>
            <person name="Shu S."/>
            <person name="Woodcroft B.J."/>
            <person name="Vervoort M."/>
            <person name="Kosik K.S."/>
            <person name="Manning G."/>
            <person name="Degnan B.M."/>
            <person name="Rokhsar D.S."/>
        </authorList>
    </citation>
    <scope>NUCLEOTIDE SEQUENCE [LARGE SCALE GENOMIC DNA]</scope>
</reference>
<feature type="region of interest" description="Disordered" evidence="6">
    <location>
        <begin position="108"/>
        <end position="178"/>
    </location>
</feature>
<dbReference type="AlphaFoldDB" id="A0A1X7VN89"/>
<evidence type="ECO:0000256" key="4">
    <source>
        <dbReference type="ARBA" id="ARBA00023306"/>
    </source>
</evidence>
<dbReference type="PROSITE" id="PS50088">
    <property type="entry name" value="ANK_REPEAT"/>
    <property type="match status" value="1"/>
</dbReference>
<evidence type="ECO:0000256" key="6">
    <source>
        <dbReference type="SAM" id="MobiDB-lite"/>
    </source>
</evidence>
<evidence type="ECO:0000256" key="3">
    <source>
        <dbReference type="ARBA" id="ARBA00023043"/>
    </source>
</evidence>
<name>A0A1X7VN89_AMPQE</name>
<evidence type="ECO:0000259" key="7">
    <source>
        <dbReference type="PROSITE" id="PS50954"/>
    </source>
</evidence>
<dbReference type="InterPro" id="IPR036770">
    <property type="entry name" value="Ankyrin_rpt-contain_sf"/>
</dbReference>
<reference evidence="8" key="2">
    <citation type="submission" date="2017-05" db="UniProtKB">
        <authorList>
            <consortium name="EnsemblMetazoa"/>
        </authorList>
    </citation>
    <scope>IDENTIFICATION</scope>
</reference>
<keyword evidence="3 5" id="KW-0040">ANK repeat</keyword>
<dbReference type="EnsemblMetazoa" id="Aqu2.1.41300_001">
    <property type="protein sequence ID" value="Aqu2.1.41300_001"/>
    <property type="gene ID" value="Aqu2.1.41300"/>
</dbReference>
<dbReference type="Pfam" id="PF00023">
    <property type="entry name" value="Ank"/>
    <property type="match status" value="1"/>
</dbReference>
<dbReference type="SUPFAM" id="SSF63451">
    <property type="entry name" value="LEM domain"/>
    <property type="match status" value="1"/>
</dbReference>
<dbReference type="PROSITE" id="PS50954">
    <property type="entry name" value="LEM"/>
    <property type="match status" value="1"/>
</dbReference>
<sequence length="860" mass="94287">MEDKGIDVKSLSDVELKEQLARHGVIGAVIMRTTRGVYEKKLANLIGVGKGNEADTGCHVAQHNQNGSVSSDSVAVVLPASTVQTSVSSSDLVSRNTDSNSDLVSLDRAESVDSASSNSHLVSSNADPISSSIDSVSTGTDPIPSNIDSVSTSTDPVSSNIDSGSSSADLASSNADSVSKPTPLYFAVATSTSTPEETRSSLSPFYHDHEVLRKAIKGTVGTRFKKFSDQSKAEEFSKTVFPEELGPKYSLERALSPLPGVKKTRDKNVLAKIIQEGNAEEFLKTVWGNPRYLLGSGDTPEIIHPGTRRNALHLAALENQLEICKHIMSIIQSDRFWSEVYPVSDVLIDAAMSSNEKKRIEGIDPEVVREGKRENALRLREESKSRLVDLYLNIQDGNERAKVKVSEKHYTPLHIASMYGFVDIVEFLMSFPATDTTKKDNQGRTAADLACTKSKSKSNEELKSKIKHLINNPSIYYVPVIRSIDNSSPASLGSPVVLDDSSLTGSQSLNESLPLVGPPQVTTSPLVGQAFAGPLSPAKARGLLKEWKSPSCSDLKKKASLMKRSDPDRGLERIGRLLAHKDGIGWTEYWEFLGSFADFSKPEGLRKLDKHIFTLCHSAPLVTPSIGSVRSSSNRTRSRLSLLTSGEDSPKQKLFADEISKDEEEVGVVSNGDHAHSKPTTNESEDPLPLVSSIEPGPSLEEGLERMNLNEDISPLKSEPDTIEYSCKTPSRIDKNNAVYIDGGSVPSKLDLDVLLALCGVEVDVREYPHVYQWKRLIESYNEEERKQWATPRSLNKHTLRRTEESLRPFSPLVYYSPPPLSPLLSNSPSSARRTPLPFKNFPLTPQHRMPINTPTKTWF</sequence>
<dbReference type="SUPFAM" id="SSF48403">
    <property type="entry name" value="Ankyrin repeat"/>
    <property type="match status" value="1"/>
</dbReference>
<dbReference type="Pfam" id="PF24567">
    <property type="entry name" value="ANKLE2_3rd"/>
    <property type="match status" value="1"/>
</dbReference>
<feature type="repeat" description="ANK" evidence="5">
    <location>
        <begin position="408"/>
        <end position="440"/>
    </location>
</feature>
<dbReference type="InterPro" id="IPR056237">
    <property type="entry name" value="ANKLE2_3rd"/>
</dbReference>
<feature type="region of interest" description="Disordered" evidence="6">
    <location>
        <begin position="626"/>
        <end position="653"/>
    </location>
</feature>
<keyword evidence="4" id="KW-0131">Cell cycle</keyword>
<evidence type="ECO:0000256" key="1">
    <source>
        <dbReference type="ARBA" id="ARBA00007597"/>
    </source>
</evidence>
<dbReference type="InParanoid" id="A0A1X7VN89"/>
<dbReference type="Proteomes" id="UP000007879">
    <property type="component" value="Unassembled WGS sequence"/>
</dbReference>
<evidence type="ECO:0000313" key="9">
    <source>
        <dbReference type="Proteomes" id="UP000007879"/>
    </source>
</evidence>
<keyword evidence="9" id="KW-1185">Reference proteome</keyword>
<comment type="similarity">
    <text evidence="1">Belongs to the ANKLE2 family.</text>
</comment>
<dbReference type="eggNOG" id="ENOG502QQ4Z">
    <property type="taxonomic scope" value="Eukaryota"/>
</dbReference>
<evidence type="ECO:0000256" key="5">
    <source>
        <dbReference type="PROSITE-ProRule" id="PRU00023"/>
    </source>
</evidence>
<feature type="compositionally biased region" description="Low complexity" evidence="6">
    <location>
        <begin position="628"/>
        <end position="645"/>
    </location>
</feature>
<dbReference type="EnsemblMetazoa" id="XM_003383577.3">
    <property type="protein sequence ID" value="XP_003383625.2"/>
    <property type="gene ID" value="LOC100641836"/>
</dbReference>
<feature type="compositionally biased region" description="Low complexity" evidence="6">
    <location>
        <begin position="148"/>
        <end position="178"/>
    </location>
</feature>
<dbReference type="SMART" id="SM00540">
    <property type="entry name" value="LEM"/>
    <property type="match status" value="1"/>
</dbReference>
<dbReference type="OrthoDB" id="7446186at2759"/>
<dbReference type="Gene3D" id="1.10.720.40">
    <property type="match status" value="1"/>
</dbReference>
<evidence type="ECO:0000313" key="8">
    <source>
        <dbReference type="EnsemblMetazoa" id="Aqu2.1.41300_001"/>
    </source>
</evidence>
<proteinExistence type="inferred from homology"/>
<dbReference type="Pfam" id="PF03020">
    <property type="entry name" value="LEM"/>
    <property type="match status" value="1"/>
</dbReference>
<protein>
    <recommendedName>
        <fullName evidence="7">LEM domain-containing protein</fullName>
    </recommendedName>
</protein>
<dbReference type="PANTHER" id="PTHR12349:SF4">
    <property type="entry name" value="ANKYRIN REPEAT AND LEM DOMAIN-CONTAINING PROTEIN 2"/>
    <property type="match status" value="1"/>
</dbReference>
<dbReference type="KEGG" id="aqu:100641836"/>
<feature type="compositionally biased region" description="Low complexity" evidence="6">
    <location>
        <begin position="112"/>
        <end position="127"/>
    </location>
</feature>
<keyword evidence="2" id="KW-0132">Cell division</keyword>
<gene>
    <name evidence="8" type="primary">100641836</name>
</gene>
<feature type="compositionally biased region" description="Polar residues" evidence="6">
    <location>
        <begin position="128"/>
        <end position="140"/>
    </location>
</feature>
<feature type="region of interest" description="Disordered" evidence="6">
    <location>
        <begin position="665"/>
        <end position="691"/>
    </location>
</feature>
<dbReference type="CDD" id="cd12934">
    <property type="entry name" value="LEM"/>
    <property type="match status" value="1"/>
</dbReference>
<organism evidence="8">
    <name type="scientific">Amphimedon queenslandica</name>
    <name type="common">Sponge</name>
    <dbReference type="NCBI Taxonomy" id="400682"/>
    <lineage>
        <taxon>Eukaryota</taxon>
        <taxon>Metazoa</taxon>
        <taxon>Porifera</taxon>
        <taxon>Demospongiae</taxon>
        <taxon>Heteroscleromorpha</taxon>
        <taxon>Haplosclerida</taxon>
        <taxon>Niphatidae</taxon>
        <taxon>Amphimedon</taxon>
    </lineage>
</organism>
<dbReference type="OMA" id="ECNSISM"/>
<dbReference type="GO" id="GO:0051301">
    <property type="term" value="P:cell division"/>
    <property type="evidence" value="ECO:0007669"/>
    <property type="project" value="UniProtKB-KW"/>
</dbReference>
<dbReference type="PROSITE" id="PS50297">
    <property type="entry name" value="ANK_REP_REGION"/>
    <property type="match status" value="1"/>
</dbReference>
<feature type="domain" description="LEM" evidence="7">
    <location>
        <begin position="5"/>
        <end position="49"/>
    </location>
</feature>
<accession>A0A1X7VN89</accession>
<evidence type="ECO:0000256" key="2">
    <source>
        <dbReference type="ARBA" id="ARBA00022618"/>
    </source>
</evidence>
<dbReference type="PANTHER" id="PTHR12349">
    <property type="entry name" value="ANKYRIN REPEAT AND LEM DOMAIN-CONTAINING PROTEIN 2"/>
    <property type="match status" value="1"/>
</dbReference>
<dbReference type="STRING" id="400682.A0A1X7VN89"/>
<dbReference type="InterPro" id="IPR003887">
    <property type="entry name" value="LEM_dom"/>
</dbReference>
<dbReference type="InterPro" id="IPR011015">
    <property type="entry name" value="LEM/LEM-like_dom_sf"/>
</dbReference>
<dbReference type="SMART" id="SM00248">
    <property type="entry name" value="ANK"/>
    <property type="match status" value="3"/>
</dbReference>
<dbReference type="Gene3D" id="1.25.40.20">
    <property type="entry name" value="Ankyrin repeat-containing domain"/>
    <property type="match status" value="1"/>
</dbReference>
<dbReference type="InterPro" id="IPR002110">
    <property type="entry name" value="Ankyrin_rpt"/>
</dbReference>